<reference evidence="2 3" key="1">
    <citation type="journal article" date="2014" name="Agronomy (Basel)">
        <title>A Draft Genome Sequence for Ensete ventricosum, the Drought-Tolerant Tree Against Hunger.</title>
        <authorList>
            <person name="Harrison J."/>
            <person name="Moore K.A."/>
            <person name="Paszkiewicz K."/>
            <person name="Jones T."/>
            <person name="Grant M."/>
            <person name="Ambacheew D."/>
            <person name="Muzemil S."/>
            <person name="Studholme D.J."/>
        </authorList>
    </citation>
    <scope>NUCLEOTIDE SEQUENCE [LARGE SCALE GENOMIC DNA]</scope>
</reference>
<dbReference type="EMBL" id="AMZH03001989">
    <property type="protein sequence ID" value="RRT77197.1"/>
    <property type="molecule type" value="Genomic_DNA"/>
</dbReference>
<feature type="compositionally biased region" description="Basic residues" evidence="1">
    <location>
        <begin position="113"/>
        <end position="124"/>
    </location>
</feature>
<comment type="caution">
    <text evidence="2">The sequence shown here is derived from an EMBL/GenBank/DDBJ whole genome shotgun (WGS) entry which is preliminary data.</text>
</comment>
<organism evidence="2 3">
    <name type="scientific">Ensete ventricosum</name>
    <name type="common">Abyssinian banana</name>
    <name type="synonym">Musa ensete</name>
    <dbReference type="NCBI Taxonomy" id="4639"/>
    <lineage>
        <taxon>Eukaryota</taxon>
        <taxon>Viridiplantae</taxon>
        <taxon>Streptophyta</taxon>
        <taxon>Embryophyta</taxon>
        <taxon>Tracheophyta</taxon>
        <taxon>Spermatophyta</taxon>
        <taxon>Magnoliopsida</taxon>
        <taxon>Liliopsida</taxon>
        <taxon>Zingiberales</taxon>
        <taxon>Musaceae</taxon>
        <taxon>Ensete</taxon>
    </lineage>
</organism>
<accession>A0A427ALQ9</accession>
<evidence type="ECO:0000256" key="1">
    <source>
        <dbReference type="SAM" id="MobiDB-lite"/>
    </source>
</evidence>
<name>A0A427ALQ9_ENSVE</name>
<proteinExistence type="predicted"/>
<dbReference type="AlphaFoldDB" id="A0A427ALQ9"/>
<gene>
    <name evidence="2" type="ORF">B296_00016501</name>
</gene>
<evidence type="ECO:0000313" key="3">
    <source>
        <dbReference type="Proteomes" id="UP000287651"/>
    </source>
</evidence>
<protein>
    <submittedName>
        <fullName evidence="2">Uncharacterized protein</fullName>
    </submittedName>
</protein>
<dbReference type="Proteomes" id="UP000287651">
    <property type="component" value="Unassembled WGS sequence"/>
</dbReference>
<sequence>MAVSNEIRRCRRCRETPAGMITTLEPCYSPTKRHPVEPFRCKHPERIRSTNDKQDRERVEIYTLPKEGEEEEFTGNGYPASGARIATLRSEEQRRGAEGEVMMGGKGKELRRGRTPPTKKWRES</sequence>
<feature type="compositionally biased region" description="Basic and acidic residues" evidence="1">
    <location>
        <begin position="89"/>
        <end position="98"/>
    </location>
</feature>
<evidence type="ECO:0000313" key="2">
    <source>
        <dbReference type="EMBL" id="RRT77197.1"/>
    </source>
</evidence>
<feature type="region of interest" description="Disordered" evidence="1">
    <location>
        <begin position="89"/>
        <end position="124"/>
    </location>
</feature>